<organism evidence="2 3">
    <name type="scientific">Pelagovum pacificum</name>
    <dbReference type="NCBI Taxonomy" id="2588711"/>
    <lineage>
        <taxon>Bacteria</taxon>
        <taxon>Pseudomonadati</taxon>
        <taxon>Pseudomonadota</taxon>
        <taxon>Alphaproteobacteria</taxon>
        <taxon>Rhodobacterales</taxon>
        <taxon>Paracoccaceae</taxon>
        <taxon>Pelagovum</taxon>
    </lineage>
</organism>
<accession>A0A5C5GIP4</accession>
<proteinExistence type="predicted"/>
<dbReference type="Proteomes" id="UP000314011">
    <property type="component" value="Unassembled WGS sequence"/>
</dbReference>
<keyword evidence="1" id="KW-0732">Signal</keyword>
<dbReference type="SUPFAM" id="SSF81901">
    <property type="entry name" value="HCP-like"/>
    <property type="match status" value="1"/>
</dbReference>
<feature type="signal peptide" evidence="1">
    <location>
        <begin position="1"/>
        <end position="24"/>
    </location>
</feature>
<feature type="chain" id="PRO_5023102945" evidence="1">
    <location>
        <begin position="25"/>
        <end position="755"/>
    </location>
</feature>
<evidence type="ECO:0000256" key="1">
    <source>
        <dbReference type="SAM" id="SignalP"/>
    </source>
</evidence>
<dbReference type="Pfam" id="PF08238">
    <property type="entry name" value="Sel1"/>
    <property type="match status" value="1"/>
</dbReference>
<gene>
    <name evidence="2" type="ORF">FHY64_11040</name>
</gene>
<dbReference type="Gene3D" id="1.25.40.10">
    <property type="entry name" value="Tetratricopeptide repeat domain"/>
    <property type="match status" value="1"/>
</dbReference>
<keyword evidence="3" id="KW-1185">Reference proteome</keyword>
<dbReference type="SMART" id="SM00671">
    <property type="entry name" value="SEL1"/>
    <property type="match status" value="1"/>
</dbReference>
<dbReference type="RefSeq" id="WP_140194480.1">
    <property type="nucleotide sequence ID" value="NZ_CP065915.1"/>
</dbReference>
<dbReference type="OrthoDB" id="8235393at2"/>
<dbReference type="InterPro" id="IPR011990">
    <property type="entry name" value="TPR-like_helical_dom_sf"/>
</dbReference>
<reference evidence="2 3" key="1">
    <citation type="submission" date="2019-06" db="EMBL/GenBank/DDBJ databases">
        <title>Genome of new Rhodobacteraceae sp. SM1903.</title>
        <authorList>
            <person name="Ren X."/>
        </authorList>
    </citation>
    <scope>NUCLEOTIDE SEQUENCE [LARGE SCALE GENOMIC DNA]</scope>
    <source>
        <strain evidence="2 3">SM1903</strain>
    </source>
</reference>
<sequence>MQQDITALRAALLITSLFAAPATAQTEAELSCYRLAGSDIDGGLPPGVPGVAFESIGADAKAACDDALAEAIATGTLSPRVAFTAGRAFAANGDAETALQLYRILEGEAFPLTLMNLAYHYSEGSGVETDMSRAAEYMKRAAEGGLPSAWTALKDWLDTGRLDDPDGTFGAAVLRGLAPHDDDIRFDLISAIESGTIAPASETELADLLAAAYAAGDPIGGRNYVFWLEERGETDEALIAAYNTYLWAGNADPARDAGWPGHERESALLTVRLADTYGGDSLPDGEVERLRAEYGDVYHSVDTTANCTTGPIDATYFAWDQNRPTSSVADQAEWYAARNCPMEPELLAELEGLHDRAEDLDVSFYETVVAWSNGDPLPEPDYDEAALLEERTYDLTPRGTGASSEITLRVTCDGDAFYRTLRAWEGESLSGPVKSWGVLHDRVRELLLDNTPCYDSGTGSLYYPDMLRLQEIGLEIGDPYTALEIHAAMEGNYTFRTAPVFPYLAECEASLSAQRPTAAADVSRQDAALAGLTRMRAGLATTSSIYRTLDFPVRERLAEFGLAAAPVLARCAEGSDPLTALSGDWPSIASGFATEVAIADAAVNRTDRSDRTFGNWQVADLGWGAFAYTRSPDTAYTFGYLCEVWGDGDSTGRDNVFYFDSPVDLDDSSVSVDFGNGRSAVMDVDSPEPLLLSPAIEAAYFYLESETAVDDVKRARQLVVRSADLPGGQVILSASGSRAAVDWAGSLCNGIRDRY</sequence>
<comment type="caution">
    <text evidence="2">The sequence shown here is derived from an EMBL/GenBank/DDBJ whole genome shotgun (WGS) entry which is preliminary data.</text>
</comment>
<dbReference type="EMBL" id="VFFF01000001">
    <property type="protein sequence ID" value="TNY33769.1"/>
    <property type="molecule type" value="Genomic_DNA"/>
</dbReference>
<evidence type="ECO:0000313" key="3">
    <source>
        <dbReference type="Proteomes" id="UP000314011"/>
    </source>
</evidence>
<evidence type="ECO:0000313" key="2">
    <source>
        <dbReference type="EMBL" id="TNY33769.1"/>
    </source>
</evidence>
<dbReference type="AlphaFoldDB" id="A0A5C5GIP4"/>
<protein>
    <submittedName>
        <fullName evidence="2">Sel1 repeat family protein</fullName>
    </submittedName>
</protein>
<dbReference type="InterPro" id="IPR006597">
    <property type="entry name" value="Sel1-like"/>
</dbReference>
<name>A0A5C5GIP4_9RHOB</name>